<dbReference type="AlphaFoldDB" id="A0A8E0QY76"/>
<name>A0A8E0QY76_9EURO</name>
<dbReference type="GeneID" id="66997582"/>
<dbReference type="RefSeq" id="XP_043150883.1">
    <property type="nucleotide sequence ID" value="XM_043294948.1"/>
</dbReference>
<proteinExistence type="predicted"/>
<gene>
    <name evidence="1" type="ORF">Aud_010105</name>
</gene>
<organism evidence="1 2">
    <name type="scientific">Aspergillus udagawae</name>
    <dbReference type="NCBI Taxonomy" id="91492"/>
    <lineage>
        <taxon>Eukaryota</taxon>
        <taxon>Fungi</taxon>
        <taxon>Dikarya</taxon>
        <taxon>Ascomycota</taxon>
        <taxon>Pezizomycotina</taxon>
        <taxon>Eurotiomycetes</taxon>
        <taxon>Eurotiomycetidae</taxon>
        <taxon>Eurotiales</taxon>
        <taxon>Aspergillaceae</taxon>
        <taxon>Aspergillus</taxon>
        <taxon>Aspergillus subgen. Fumigati</taxon>
    </lineage>
</organism>
<evidence type="ECO:0000313" key="1">
    <source>
        <dbReference type="EMBL" id="GIC93617.1"/>
    </source>
</evidence>
<reference evidence="1" key="1">
    <citation type="journal article" date="2015" name="Genome Announc.">
        <title>Draft Genome Sequence of the Pathogenic Filamentous Fungus Aspergillus udagawae Strain IFM 46973T.</title>
        <authorList>
            <person name="Kusuya Y."/>
            <person name="Takahashi-Nakaguchi A."/>
            <person name="Takahashi H."/>
            <person name="Yaguchi T."/>
        </authorList>
    </citation>
    <scope>NUCLEOTIDE SEQUENCE</scope>
    <source>
        <strain evidence="1">IFM 46973</strain>
    </source>
</reference>
<sequence length="233" mass="27184">MEQTVTEAANDELNIIKCLFNDAVTEQDLPAYKNYLELFQKEINRLKNDSRGTTSPDRNRRNKRDFAAKDYKDILTMMGVLANSNLNCRAQVREKLRKTGFEDYDDGPLDSSIDMTLRLWLMLNVRSKDTTIKADTVALQWNDDDTLSQFIVHHFPRAGEPMTSNTLHRVDADFNASSLQLYRNVRIKWTQSLEDHLRLKYRRKTKEVELRVFPFKRILVDYLKSGYVTAPVA</sequence>
<protein>
    <submittedName>
        <fullName evidence="1">Uncharacterized protein</fullName>
    </submittedName>
</protein>
<comment type="caution">
    <text evidence="1">The sequence shown here is derived from an EMBL/GenBank/DDBJ whole genome shotgun (WGS) entry which is preliminary data.</text>
</comment>
<dbReference type="Proteomes" id="UP000036893">
    <property type="component" value="Unassembled WGS sequence"/>
</dbReference>
<evidence type="ECO:0000313" key="2">
    <source>
        <dbReference type="Proteomes" id="UP000036893"/>
    </source>
</evidence>
<reference evidence="1" key="2">
    <citation type="submission" date="2021-01" db="EMBL/GenBank/DDBJ databases">
        <title>Pan-genome distribution and transcriptional activeness of fungal secondary metabolism genes in Aspergillus section Fumigati.</title>
        <authorList>
            <person name="Takahashi H."/>
            <person name="Umemura M."/>
            <person name="Ninomiya A."/>
            <person name="Kusuya Y."/>
            <person name="Urayama S."/>
            <person name="Shimizu M."/>
            <person name="Watanabe A."/>
            <person name="Kamei K."/>
            <person name="Yaguchi T."/>
            <person name="Hagiwara D."/>
        </authorList>
    </citation>
    <scope>NUCLEOTIDE SEQUENCE</scope>
    <source>
        <strain evidence="1">IFM 46973</strain>
    </source>
</reference>
<dbReference type="EMBL" id="BBXM02000008">
    <property type="protein sequence ID" value="GIC93617.1"/>
    <property type="molecule type" value="Genomic_DNA"/>
</dbReference>
<accession>A0A8E0QY76</accession>